<sequence>KFQQATEAANQATSRPYPPAGLILRSNSLHKNDDQTILSSALKQSNVERTDSKGRVQESKTREIITSSPVISTQVKTLEDSQTVKTSPTTVTTRIT</sequence>
<name>A0A161M3B5_TRIIF</name>
<evidence type="ECO:0000313" key="2">
    <source>
        <dbReference type="EMBL" id="JAR97163.1"/>
    </source>
</evidence>
<reference evidence="2" key="1">
    <citation type="submission" date="2016-04" db="EMBL/GenBank/DDBJ databases">
        <authorList>
            <person name="Calderon-Fernandez G.M.Sr."/>
        </authorList>
    </citation>
    <scope>NUCLEOTIDE SEQUENCE</scope>
    <source>
        <strain evidence="2">Int1</strain>
        <tissue evidence="2">Integument</tissue>
    </source>
</reference>
<dbReference type="AlphaFoldDB" id="A0A161M3B5"/>
<feature type="non-terminal residue" evidence="2">
    <location>
        <position position="96"/>
    </location>
</feature>
<evidence type="ECO:0000256" key="1">
    <source>
        <dbReference type="SAM" id="MobiDB-lite"/>
    </source>
</evidence>
<feature type="region of interest" description="Disordered" evidence="1">
    <location>
        <begin position="1"/>
        <end position="20"/>
    </location>
</feature>
<feature type="compositionally biased region" description="Polar residues" evidence="1">
    <location>
        <begin position="1"/>
        <end position="14"/>
    </location>
</feature>
<protein>
    <submittedName>
        <fullName evidence="2">Muscle m-line assembly protein unc-89-like protein isoform x4</fullName>
    </submittedName>
</protein>
<feature type="non-terminal residue" evidence="2">
    <location>
        <position position="1"/>
    </location>
</feature>
<reference evidence="2" key="2">
    <citation type="journal article" date="2017" name="J. Med. Entomol.">
        <title>Transcriptome Analysis of the Triatoma infestans (Hemiptera: Reduviidae) Integument.</title>
        <authorList>
            <person name="Calderon-Fernandez G.M."/>
            <person name="Moriconi D.E."/>
            <person name="Dulbecco A.B."/>
            <person name="Juarez M.P."/>
        </authorList>
    </citation>
    <scope>NUCLEOTIDE SEQUENCE</scope>
    <source>
        <strain evidence="2">Int1</strain>
        <tissue evidence="2">Integument</tissue>
    </source>
</reference>
<dbReference type="EMBL" id="GEMB01006164">
    <property type="protein sequence ID" value="JAR97163.1"/>
    <property type="molecule type" value="Transcribed_RNA"/>
</dbReference>
<proteinExistence type="predicted"/>
<organism evidence="2">
    <name type="scientific">Triatoma infestans</name>
    <name type="common">Assassin bug</name>
    <dbReference type="NCBI Taxonomy" id="30076"/>
    <lineage>
        <taxon>Eukaryota</taxon>
        <taxon>Metazoa</taxon>
        <taxon>Ecdysozoa</taxon>
        <taxon>Arthropoda</taxon>
        <taxon>Hexapoda</taxon>
        <taxon>Insecta</taxon>
        <taxon>Pterygota</taxon>
        <taxon>Neoptera</taxon>
        <taxon>Paraneoptera</taxon>
        <taxon>Hemiptera</taxon>
        <taxon>Heteroptera</taxon>
        <taxon>Panheteroptera</taxon>
        <taxon>Cimicomorpha</taxon>
        <taxon>Reduviidae</taxon>
        <taxon>Triatominae</taxon>
        <taxon>Triatoma</taxon>
    </lineage>
</organism>
<accession>A0A161M3B5</accession>